<organism evidence="1 2">
    <name type="scientific">Elysia crispata</name>
    <name type="common">lettuce slug</name>
    <dbReference type="NCBI Taxonomy" id="231223"/>
    <lineage>
        <taxon>Eukaryota</taxon>
        <taxon>Metazoa</taxon>
        <taxon>Spiralia</taxon>
        <taxon>Lophotrochozoa</taxon>
        <taxon>Mollusca</taxon>
        <taxon>Gastropoda</taxon>
        <taxon>Heterobranchia</taxon>
        <taxon>Euthyneura</taxon>
        <taxon>Panpulmonata</taxon>
        <taxon>Sacoglossa</taxon>
        <taxon>Placobranchoidea</taxon>
        <taxon>Plakobranchidae</taxon>
        <taxon>Elysia</taxon>
    </lineage>
</organism>
<dbReference type="AlphaFoldDB" id="A0AAE0ZBG2"/>
<reference evidence="1" key="1">
    <citation type="journal article" date="2023" name="G3 (Bethesda)">
        <title>A reference genome for the long-term kleptoplast-retaining sea slug Elysia crispata morphotype clarki.</title>
        <authorList>
            <person name="Eastman K.E."/>
            <person name="Pendleton A.L."/>
            <person name="Shaikh M.A."/>
            <person name="Suttiyut T."/>
            <person name="Ogas R."/>
            <person name="Tomko P."/>
            <person name="Gavelis G."/>
            <person name="Widhalm J.R."/>
            <person name="Wisecaver J.H."/>
        </authorList>
    </citation>
    <scope>NUCLEOTIDE SEQUENCE</scope>
    <source>
        <strain evidence="1">ECLA1</strain>
    </source>
</reference>
<comment type="caution">
    <text evidence="1">The sequence shown here is derived from an EMBL/GenBank/DDBJ whole genome shotgun (WGS) entry which is preliminary data.</text>
</comment>
<accession>A0AAE0ZBG2</accession>
<keyword evidence="2" id="KW-1185">Reference proteome</keyword>
<dbReference type="Proteomes" id="UP001283361">
    <property type="component" value="Unassembled WGS sequence"/>
</dbReference>
<protein>
    <submittedName>
        <fullName evidence="1">Uncharacterized protein</fullName>
    </submittedName>
</protein>
<evidence type="ECO:0000313" key="1">
    <source>
        <dbReference type="EMBL" id="KAK3766373.1"/>
    </source>
</evidence>
<dbReference type="EMBL" id="JAWDGP010004235">
    <property type="protein sequence ID" value="KAK3766373.1"/>
    <property type="molecule type" value="Genomic_DNA"/>
</dbReference>
<gene>
    <name evidence="1" type="ORF">RRG08_044557</name>
</gene>
<name>A0AAE0ZBG2_9GAST</name>
<evidence type="ECO:0000313" key="2">
    <source>
        <dbReference type="Proteomes" id="UP001283361"/>
    </source>
</evidence>
<sequence length="159" mass="16796">MESMRSSVHGVILFSIRVSRVSVEKFAESHLVQPPDSRMKVAIACLLVLVAMATVEAGPMKKRFLIKEIQNAINSVGDWFTKTYNSAKDSFNKLASGINFDAAVNALIPYINSDMSVSACVSACNNAAQTVLGPAASLAGSLCTPVCDGALAKLEEIAG</sequence>
<proteinExistence type="predicted"/>